<organism evidence="1 2">
    <name type="scientific">Leptospira noguchii str. 2001034031</name>
    <dbReference type="NCBI Taxonomy" id="1193053"/>
    <lineage>
        <taxon>Bacteria</taxon>
        <taxon>Pseudomonadati</taxon>
        <taxon>Spirochaetota</taxon>
        <taxon>Spirochaetia</taxon>
        <taxon>Leptospirales</taxon>
        <taxon>Leptospiraceae</taxon>
        <taxon>Leptospira</taxon>
    </lineage>
</organism>
<dbReference type="EMBL" id="AKXB02000004">
    <property type="protein sequence ID" value="EMO91495.1"/>
    <property type="molecule type" value="Genomic_DNA"/>
</dbReference>
<reference evidence="1 2" key="1">
    <citation type="submission" date="2013-01" db="EMBL/GenBank/DDBJ databases">
        <authorList>
            <person name="Harkins D.M."/>
            <person name="Durkin A.S."/>
            <person name="Brinkac L.M."/>
            <person name="Haft D.H."/>
            <person name="Selengut J.D."/>
            <person name="Sanka R."/>
            <person name="DePew J."/>
            <person name="Purushe J."/>
            <person name="Whelen A.C."/>
            <person name="Vinetz J.M."/>
            <person name="Sutton G.G."/>
            <person name="Nierman W.C."/>
            <person name="Fouts D.E."/>
        </authorList>
    </citation>
    <scope>NUCLEOTIDE SEQUENCE [LARGE SCALE GENOMIC DNA]</scope>
    <source>
        <strain evidence="1 2">2001034031</strain>
    </source>
</reference>
<protein>
    <submittedName>
        <fullName evidence="1">Uncharacterized protein</fullName>
    </submittedName>
</protein>
<accession>M6YCL2</accession>
<name>M6YCL2_9LEPT</name>
<proteinExistence type="predicted"/>
<dbReference type="Proteomes" id="UP000012138">
    <property type="component" value="Unassembled WGS sequence"/>
</dbReference>
<sequence length="90" mass="10259">MKTDLSNVIDFTEYSESDKDKIQISIRGGAGEDEDIFGKIGIGKEFVILNEEDWVNINKTFIDLIDIFNLICKKYQTFLDVIFKENSASA</sequence>
<evidence type="ECO:0000313" key="2">
    <source>
        <dbReference type="Proteomes" id="UP000012138"/>
    </source>
</evidence>
<dbReference type="AlphaFoldDB" id="M6YCL2"/>
<comment type="caution">
    <text evidence="1">The sequence shown here is derived from an EMBL/GenBank/DDBJ whole genome shotgun (WGS) entry which is preliminary data.</text>
</comment>
<evidence type="ECO:0000313" key="1">
    <source>
        <dbReference type="EMBL" id="EMO91495.1"/>
    </source>
</evidence>
<gene>
    <name evidence="1" type="ORF">LEP1GSC024_2633</name>
</gene>